<keyword evidence="9" id="KW-1185">Reference proteome</keyword>
<evidence type="ECO:0000256" key="5">
    <source>
        <dbReference type="ARBA" id="ARBA00022989"/>
    </source>
</evidence>
<feature type="transmembrane region" description="Helical" evidence="7">
    <location>
        <begin position="362"/>
        <end position="385"/>
    </location>
</feature>
<dbReference type="PANTHER" id="PTHR42865">
    <property type="entry name" value="PROTON/GLUTAMATE-ASPARTATE SYMPORTER"/>
    <property type="match status" value="1"/>
</dbReference>
<keyword evidence="6 7" id="KW-0472">Membrane</keyword>
<dbReference type="PRINTS" id="PR00173">
    <property type="entry name" value="EDTRNSPORT"/>
</dbReference>
<evidence type="ECO:0000256" key="1">
    <source>
        <dbReference type="ARBA" id="ARBA00004651"/>
    </source>
</evidence>
<evidence type="ECO:0000256" key="4">
    <source>
        <dbReference type="ARBA" id="ARBA00022692"/>
    </source>
</evidence>
<evidence type="ECO:0000313" key="8">
    <source>
        <dbReference type="EMBL" id="UTJ07229.1"/>
    </source>
</evidence>
<keyword evidence="5 7" id="KW-1133">Transmembrane helix</keyword>
<dbReference type="InterPro" id="IPR001991">
    <property type="entry name" value="Na-dicarboxylate_symporter"/>
</dbReference>
<dbReference type="Gene3D" id="1.10.3860.10">
    <property type="entry name" value="Sodium:dicarboxylate symporter"/>
    <property type="match status" value="1"/>
</dbReference>
<feature type="transmembrane region" description="Helical" evidence="7">
    <location>
        <begin position="39"/>
        <end position="68"/>
    </location>
</feature>
<dbReference type="RefSeq" id="WP_254577407.1">
    <property type="nucleotide sequence ID" value="NZ_CP100595.1"/>
</dbReference>
<reference evidence="8" key="1">
    <citation type="submission" date="2022-07" db="EMBL/GenBank/DDBJ databases">
        <title>Arcobacter roscoffensis sp. nov., a marine bacterium isolated from coastal seawater collected from Roscoff, France.</title>
        <authorList>
            <person name="Pascual J."/>
            <person name="Lepeaux C."/>
            <person name="Methner A."/>
            <person name="Overmann J."/>
        </authorList>
    </citation>
    <scope>NUCLEOTIDE SEQUENCE</scope>
    <source>
        <strain evidence="8">ARW1-2F2</strain>
    </source>
</reference>
<dbReference type="EMBL" id="CP100595">
    <property type="protein sequence ID" value="UTJ07229.1"/>
    <property type="molecule type" value="Genomic_DNA"/>
</dbReference>
<feature type="transmembrane region" description="Helical" evidence="7">
    <location>
        <begin position="89"/>
        <end position="108"/>
    </location>
</feature>
<organism evidence="8 9">
    <name type="scientific">Arcobacter roscoffensis</name>
    <dbReference type="NCBI Taxonomy" id="2961520"/>
    <lineage>
        <taxon>Bacteria</taxon>
        <taxon>Pseudomonadati</taxon>
        <taxon>Campylobacterota</taxon>
        <taxon>Epsilonproteobacteria</taxon>
        <taxon>Campylobacterales</taxon>
        <taxon>Arcobacteraceae</taxon>
        <taxon>Arcobacter</taxon>
    </lineage>
</organism>
<keyword evidence="3" id="KW-1003">Cell membrane</keyword>
<comment type="subcellular location">
    <subcellularLocation>
        <location evidence="1">Cell membrane</location>
        <topology evidence="1">Multi-pass membrane protein</topology>
    </subcellularLocation>
</comment>
<dbReference type="PANTHER" id="PTHR42865:SF7">
    <property type="entry name" value="PROTON_GLUTAMATE-ASPARTATE SYMPORTER"/>
    <property type="match status" value="1"/>
</dbReference>
<name>A0ABY5E4Z3_9BACT</name>
<dbReference type="Proteomes" id="UP001060012">
    <property type="component" value="Chromosome"/>
</dbReference>
<feature type="transmembrane region" description="Helical" evidence="7">
    <location>
        <begin position="337"/>
        <end position="356"/>
    </location>
</feature>
<proteinExistence type="predicted"/>
<feature type="transmembrane region" description="Helical" evidence="7">
    <location>
        <begin position="305"/>
        <end position="330"/>
    </location>
</feature>
<feature type="transmembrane region" description="Helical" evidence="7">
    <location>
        <begin position="233"/>
        <end position="256"/>
    </location>
</feature>
<sequence>MFKTLWFKVLVGMVLGVVVGLMLSPNAFALVSKEVAFTIAPWVALAGNIFLALIKMVVIPLVMSSIILGITSADNTETLKSLGMKIAPYFVFTTIVAVTLGLIIALYINPGQYVSKDILNTISTSSIVIKEVNPISNTSIPDMIVDLIPVNVSQAELDGNILFFVILAIFVGVALMNMEDEDSKPMKDLAKSFQAFSMTVVSWAMKLAPYAVFGLLCSITIKIGFDAISSMSMYVFTVLLGLFSLLCFYLTVVYLSSKIKPLDFLRKVREVQLMAFSTSSSAAVMPLSMKTAEDKLNVPTPISKFVIPLGATINMDGTAIYQVIAAIFLTQLFGIDLSLTQMVILALTTVAASIGAPSTPGVGIVILATILQSLGVPVEGIALILGVDRILDMCRTTINVTGDLTASLVMKKLVNISSQEADVAKEINALKQKVSKEN</sequence>
<gene>
    <name evidence="8" type="ORF">NJU99_03830</name>
</gene>
<evidence type="ECO:0000256" key="2">
    <source>
        <dbReference type="ARBA" id="ARBA00022448"/>
    </source>
</evidence>
<evidence type="ECO:0000256" key="7">
    <source>
        <dbReference type="SAM" id="Phobius"/>
    </source>
</evidence>
<evidence type="ECO:0000313" key="9">
    <source>
        <dbReference type="Proteomes" id="UP001060012"/>
    </source>
</evidence>
<evidence type="ECO:0000256" key="6">
    <source>
        <dbReference type="ARBA" id="ARBA00023136"/>
    </source>
</evidence>
<evidence type="ECO:0000256" key="3">
    <source>
        <dbReference type="ARBA" id="ARBA00022475"/>
    </source>
</evidence>
<dbReference type="SUPFAM" id="SSF118215">
    <property type="entry name" value="Proton glutamate symport protein"/>
    <property type="match status" value="1"/>
</dbReference>
<dbReference type="Pfam" id="PF00375">
    <property type="entry name" value="SDF"/>
    <property type="match status" value="1"/>
</dbReference>
<dbReference type="InterPro" id="IPR036458">
    <property type="entry name" value="Na:dicarbo_symporter_sf"/>
</dbReference>
<keyword evidence="4 7" id="KW-0812">Transmembrane</keyword>
<accession>A0ABY5E4Z3</accession>
<keyword evidence="2" id="KW-0813">Transport</keyword>
<feature type="transmembrane region" description="Helical" evidence="7">
    <location>
        <begin position="200"/>
        <end position="221"/>
    </location>
</feature>
<protein>
    <submittedName>
        <fullName evidence="8">Dicarboxylate/amino acid:cation symporter</fullName>
    </submittedName>
</protein>
<feature type="transmembrane region" description="Helical" evidence="7">
    <location>
        <begin position="161"/>
        <end position="179"/>
    </location>
</feature>